<evidence type="ECO:0000313" key="1">
    <source>
        <dbReference type="EMBL" id="JAC62452.1"/>
    </source>
</evidence>
<dbReference type="EMBL" id="GBEZ01024545">
    <property type="protein sequence ID" value="JAC62452.1"/>
    <property type="molecule type" value="Transcribed_RNA"/>
</dbReference>
<sequence>MHVCGEGDEKTSSRIADCPNQCSAVHALLSMASLPQAEFAISLEALLGVEPLLAGSL</sequence>
<reference evidence="1" key="1">
    <citation type="submission" date="2014-05" db="EMBL/GenBank/DDBJ databases">
        <title>The transcriptome of the halophilic microalga Tetraselmis sp. GSL018 isolated from the Great Salt Lake, Utah.</title>
        <authorList>
            <person name="Jinkerson R.E."/>
            <person name="D'Adamo S."/>
            <person name="Posewitz M.C."/>
        </authorList>
    </citation>
    <scope>NUCLEOTIDE SEQUENCE</scope>
    <source>
        <strain evidence="1">GSL018</strain>
    </source>
</reference>
<dbReference type="AlphaFoldDB" id="A0A061QP57"/>
<proteinExistence type="predicted"/>
<name>A0A061QP57_9CHLO</name>
<organism evidence="1">
    <name type="scientific">Tetraselmis sp. GSL018</name>
    <dbReference type="NCBI Taxonomy" id="582737"/>
    <lineage>
        <taxon>Eukaryota</taxon>
        <taxon>Viridiplantae</taxon>
        <taxon>Chlorophyta</taxon>
        <taxon>core chlorophytes</taxon>
        <taxon>Chlorodendrophyceae</taxon>
        <taxon>Chlorodendrales</taxon>
        <taxon>Chlorodendraceae</taxon>
        <taxon>Tetraselmis</taxon>
    </lineage>
</organism>
<gene>
    <name evidence="1" type="ORF">TSPGSL018_23323</name>
</gene>
<accession>A0A061QP57</accession>
<protein>
    <submittedName>
        <fullName evidence="1">Uncharacterized protein</fullName>
    </submittedName>
</protein>